<dbReference type="PANTHER" id="PTHR44943:SF4">
    <property type="entry name" value="TPR REPEAT-CONTAINING PROTEIN MJ0798"/>
    <property type="match status" value="1"/>
</dbReference>
<protein>
    <recommendedName>
        <fullName evidence="6">Tetratricopeptide repeat protein</fullName>
    </recommendedName>
</protein>
<evidence type="ECO:0000256" key="1">
    <source>
        <dbReference type="ARBA" id="ARBA00022737"/>
    </source>
</evidence>
<keyword evidence="5" id="KW-1185">Reference proteome</keyword>
<dbReference type="Pfam" id="PF13181">
    <property type="entry name" value="TPR_8"/>
    <property type="match status" value="1"/>
</dbReference>
<dbReference type="Pfam" id="PF12895">
    <property type="entry name" value="ANAPC3"/>
    <property type="match status" value="1"/>
</dbReference>
<dbReference type="SMART" id="SM00028">
    <property type="entry name" value="TPR"/>
    <property type="match status" value="4"/>
</dbReference>
<dbReference type="OrthoDB" id="10268002at2759"/>
<evidence type="ECO:0000313" key="5">
    <source>
        <dbReference type="Proteomes" id="UP000689195"/>
    </source>
</evidence>
<gene>
    <name evidence="4" type="ORF">PPENT_87.1.T1900007</name>
</gene>
<dbReference type="PROSITE" id="PS50293">
    <property type="entry name" value="TPR_REGION"/>
    <property type="match status" value="1"/>
</dbReference>
<name>A0A8S1YKH0_9CILI</name>
<dbReference type="InterPro" id="IPR051685">
    <property type="entry name" value="Ycf3/AcsC/BcsC/TPR_MFPF"/>
</dbReference>
<evidence type="ECO:0000313" key="4">
    <source>
        <dbReference type="EMBL" id="CAD8213921.1"/>
    </source>
</evidence>
<dbReference type="InterPro" id="IPR019734">
    <property type="entry name" value="TPR_rpt"/>
</dbReference>
<feature type="repeat" description="TPR" evidence="3">
    <location>
        <begin position="227"/>
        <end position="260"/>
    </location>
</feature>
<proteinExistence type="predicted"/>
<comment type="caution">
    <text evidence="4">The sequence shown here is derived from an EMBL/GenBank/DDBJ whole genome shotgun (WGS) entry which is preliminary data.</text>
</comment>
<dbReference type="PANTHER" id="PTHR44943">
    <property type="entry name" value="CELLULOSE SYNTHASE OPERON PROTEIN C"/>
    <property type="match status" value="1"/>
</dbReference>
<dbReference type="Proteomes" id="UP000689195">
    <property type="component" value="Unassembled WGS sequence"/>
</dbReference>
<organism evidence="4 5">
    <name type="scientific">Paramecium pentaurelia</name>
    <dbReference type="NCBI Taxonomy" id="43138"/>
    <lineage>
        <taxon>Eukaryota</taxon>
        <taxon>Sar</taxon>
        <taxon>Alveolata</taxon>
        <taxon>Ciliophora</taxon>
        <taxon>Intramacronucleata</taxon>
        <taxon>Oligohymenophorea</taxon>
        <taxon>Peniculida</taxon>
        <taxon>Parameciidae</taxon>
        <taxon>Paramecium</taxon>
    </lineage>
</organism>
<dbReference type="EMBL" id="CAJJDO010000190">
    <property type="protein sequence ID" value="CAD8213921.1"/>
    <property type="molecule type" value="Genomic_DNA"/>
</dbReference>
<evidence type="ECO:0008006" key="6">
    <source>
        <dbReference type="Google" id="ProtNLM"/>
    </source>
</evidence>
<evidence type="ECO:0000256" key="2">
    <source>
        <dbReference type="ARBA" id="ARBA00022803"/>
    </source>
</evidence>
<keyword evidence="1" id="KW-0677">Repeat</keyword>
<evidence type="ECO:0000256" key="3">
    <source>
        <dbReference type="PROSITE-ProRule" id="PRU00339"/>
    </source>
</evidence>
<reference evidence="4" key="1">
    <citation type="submission" date="2021-01" db="EMBL/GenBank/DDBJ databases">
        <authorList>
            <consortium name="Genoscope - CEA"/>
            <person name="William W."/>
        </authorList>
    </citation>
    <scope>NUCLEOTIDE SEQUENCE</scope>
</reference>
<keyword evidence="2 3" id="KW-0802">TPR repeat</keyword>
<sequence length="341" mass="39888">MINISCSIPGHSSNIEIVCTNQFCKEFRLSCFDCLKNGRHLSHINDQIKLVDLPNFFKLSNQKCKALLNNLEQKKNAIINQFNVLLEGFQTKYLIPLENIFQIEGHKLNNLVENLLDFNQSIEQIDNSISESTQVFIKTLENSLQNQYLQSFIIRKSEDDQREELYKLVKQLMSNEQYQIALEFLEQSIVNNQETLLLKADCLREMGEYKKSMKHYDLVLDIDSFNVQSYWGLGECLRQQEHYEKAIEFYSQSLIINPNHVDSLSSKGFCLAKMKNYSEGLALIERALKTDKNHLNSINRKGHCLYHLDMIKEAELWFDKALKIDKNNTFALHYKNIIQQK</sequence>
<accession>A0A8S1YKH0</accession>
<dbReference type="AlphaFoldDB" id="A0A8S1YKH0"/>
<dbReference type="PROSITE" id="PS50005">
    <property type="entry name" value="TPR"/>
    <property type="match status" value="1"/>
</dbReference>